<keyword evidence="3" id="KW-1185">Reference proteome</keyword>
<name>A0A3M9XQQ4_9HYPH</name>
<dbReference type="InterPro" id="IPR007842">
    <property type="entry name" value="HEPN_dom"/>
</dbReference>
<dbReference type="Pfam" id="PF05168">
    <property type="entry name" value="HEPN"/>
    <property type="match status" value="1"/>
</dbReference>
<dbReference type="Proteomes" id="UP000268623">
    <property type="component" value="Unassembled WGS sequence"/>
</dbReference>
<reference evidence="2 3" key="1">
    <citation type="submission" date="2018-08" db="EMBL/GenBank/DDBJ databases">
        <title>Genome sequence of Methylocystis hirsuta CSC1, a methanotroph able to accumulate PHAs.</title>
        <authorList>
            <person name="Bordel S."/>
            <person name="Rodriguez E."/>
            <person name="Gancedo J."/>
            <person name="Munoz R."/>
        </authorList>
    </citation>
    <scope>NUCLEOTIDE SEQUENCE [LARGE SCALE GENOMIC DNA]</scope>
    <source>
        <strain evidence="2 3">CSC1</strain>
    </source>
</reference>
<proteinExistence type="predicted"/>
<dbReference type="RefSeq" id="WP_123176527.1">
    <property type="nucleotide sequence ID" value="NZ_QWDD01000001.1"/>
</dbReference>
<dbReference type="OrthoDB" id="1493607at2"/>
<evidence type="ECO:0000313" key="3">
    <source>
        <dbReference type="Proteomes" id="UP000268623"/>
    </source>
</evidence>
<accession>A0A3M9XQQ4</accession>
<sequence length="137" mass="15511">MTYDELIELALERLHEAEALLNAGHWSGAYYLCGYSVELILKAHIAKQFRAFEIPDKNIVNAVWTHKLDKLLELAELGPDLEGRFKAAPQLQANWNTALGWNEGSRYRKIDETEARSLIEALSDPGNGVFAWIQSKL</sequence>
<evidence type="ECO:0000313" key="2">
    <source>
        <dbReference type="EMBL" id="RNJ50609.1"/>
    </source>
</evidence>
<dbReference type="Gene3D" id="1.20.120.330">
    <property type="entry name" value="Nucleotidyltransferases domain 2"/>
    <property type="match status" value="1"/>
</dbReference>
<dbReference type="AlphaFoldDB" id="A0A3M9XQQ4"/>
<comment type="caution">
    <text evidence="2">The sequence shown here is derived from an EMBL/GenBank/DDBJ whole genome shotgun (WGS) entry which is preliminary data.</text>
</comment>
<dbReference type="SUPFAM" id="SSF81593">
    <property type="entry name" value="Nucleotidyltransferase substrate binding subunit/domain"/>
    <property type="match status" value="1"/>
</dbReference>
<evidence type="ECO:0000259" key="1">
    <source>
        <dbReference type="Pfam" id="PF05168"/>
    </source>
</evidence>
<organism evidence="2 3">
    <name type="scientific">Methylocystis hirsuta</name>
    <dbReference type="NCBI Taxonomy" id="369798"/>
    <lineage>
        <taxon>Bacteria</taxon>
        <taxon>Pseudomonadati</taxon>
        <taxon>Pseudomonadota</taxon>
        <taxon>Alphaproteobacteria</taxon>
        <taxon>Hyphomicrobiales</taxon>
        <taxon>Methylocystaceae</taxon>
        <taxon>Methylocystis</taxon>
    </lineage>
</organism>
<protein>
    <submittedName>
        <fullName evidence="2">HEPN domain-containing protein</fullName>
    </submittedName>
</protein>
<gene>
    <name evidence="2" type="ORF">D1O30_14495</name>
</gene>
<feature type="domain" description="HEPN" evidence="1">
    <location>
        <begin position="4"/>
        <end position="112"/>
    </location>
</feature>
<dbReference type="EMBL" id="QWDD01000001">
    <property type="protein sequence ID" value="RNJ50609.1"/>
    <property type="molecule type" value="Genomic_DNA"/>
</dbReference>